<organism evidence="1 2">
    <name type="scientific">Mycteria americana</name>
    <name type="common">Wood stork</name>
    <dbReference type="NCBI Taxonomy" id="33587"/>
    <lineage>
        <taxon>Eukaryota</taxon>
        <taxon>Metazoa</taxon>
        <taxon>Chordata</taxon>
        <taxon>Craniata</taxon>
        <taxon>Vertebrata</taxon>
        <taxon>Euteleostomi</taxon>
        <taxon>Archelosauria</taxon>
        <taxon>Archosauria</taxon>
        <taxon>Dinosauria</taxon>
        <taxon>Saurischia</taxon>
        <taxon>Theropoda</taxon>
        <taxon>Coelurosauria</taxon>
        <taxon>Aves</taxon>
        <taxon>Neognathae</taxon>
        <taxon>Neoaves</taxon>
        <taxon>Aequornithes</taxon>
        <taxon>Ciconiiformes</taxon>
        <taxon>Ciconiidae</taxon>
        <taxon>Mycteria</taxon>
    </lineage>
</organism>
<name>A0AAN7MQ83_MYCAM</name>
<dbReference type="GO" id="GO:0031012">
    <property type="term" value="C:extracellular matrix"/>
    <property type="evidence" value="ECO:0007669"/>
    <property type="project" value="TreeGrafter"/>
</dbReference>
<protein>
    <recommendedName>
        <fullName evidence="3">Endonuclease/exonuclease/phosphatase domain-containing protein</fullName>
    </recommendedName>
</protein>
<gene>
    <name evidence="1" type="ORF">QYF61_027579</name>
</gene>
<evidence type="ECO:0000313" key="2">
    <source>
        <dbReference type="Proteomes" id="UP001333110"/>
    </source>
</evidence>
<reference evidence="1 2" key="1">
    <citation type="journal article" date="2023" name="J. Hered.">
        <title>Chromosome-level genome of the wood stork (Mycteria americana) provides insight into avian chromosome evolution.</title>
        <authorList>
            <person name="Flamio R. Jr."/>
            <person name="Ramstad K.M."/>
        </authorList>
    </citation>
    <scope>NUCLEOTIDE SEQUENCE [LARGE SCALE GENOMIC DNA]</scope>
    <source>
        <strain evidence="1">JAX WOST 10</strain>
    </source>
</reference>
<keyword evidence="2" id="KW-1185">Reference proteome</keyword>
<dbReference type="GO" id="GO:0061343">
    <property type="term" value="P:cell adhesion involved in heart morphogenesis"/>
    <property type="evidence" value="ECO:0007669"/>
    <property type="project" value="TreeGrafter"/>
</dbReference>
<proteinExistence type="predicted"/>
<dbReference type="AlphaFoldDB" id="A0AAN7MQ83"/>
<sequence length="180" mass="20965">MSAFCVSTSDRTRGNGLKLRQERFRLGIRKNFFTERVIKHWNWLPREVVESLSLEELKKRVDVALWDMEASRSQALILIGDFNHLDICWKSSTANCKQSRKLLGCIEDNFLVQGYTSWGDYRGVAQECRDGIRKAKAQMELNLARDIKSNKKGFFRYIGQQRKMKETVPPDEQNGRPGYN</sequence>
<evidence type="ECO:0000313" key="1">
    <source>
        <dbReference type="EMBL" id="KAK4811350.1"/>
    </source>
</evidence>
<evidence type="ECO:0008006" key="3">
    <source>
        <dbReference type="Google" id="ProtNLM"/>
    </source>
</evidence>
<dbReference type="PANTHER" id="PTHR33395">
    <property type="entry name" value="TRANSCRIPTASE, PUTATIVE-RELATED-RELATED"/>
    <property type="match status" value="1"/>
</dbReference>
<dbReference type="EMBL" id="JAUNZN010000018">
    <property type="protein sequence ID" value="KAK4811350.1"/>
    <property type="molecule type" value="Genomic_DNA"/>
</dbReference>
<comment type="caution">
    <text evidence="1">The sequence shown here is derived from an EMBL/GenBank/DDBJ whole genome shotgun (WGS) entry which is preliminary data.</text>
</comment>
<dbReference type="Proteomes" id="UP001333110">
    <property type="component" value="Unassembled WGS sequence"/>
</dbReference>
<dbReference type="PANTHER" id="PTHR33395:SF22">
    <property type="entry name" value="REVERSE TRANSCRIPTASE DOMAIN-CONTAINING PROTEIN"/>
    <property type="match status" value="1"/>
</dbReference>
<dbReference type="GO" id="GO:0007508">
    <property type="term" value="P:larval heart development"/>
    <property type="evidence" value="ECO:0007669"/>
    <property type="project" value="TreeGrafter"/>
</dbReference>
<accession>A0AAN7MQ83</accession>